<dbReference type="Proteomes" id="UP001054252">
    <property type="component" value="Unassembled WGS sequence"/>
</dbReference>
<sequence>MESKYPSSSSDSIPGKAFTGVGNIIKLLPTGTVFLFQFLSPLVTNNGHCHYINKVLTSILLAVCGFSCAFSSFTDSYKGSDGMTHYGVVTKKGLWPAPSSESVDLCSYRLRVGDFVHAFLSVAVFAVLALLDANTVDCFYPEFESKEKILLMALPPAVGAVSGTVFMLFPNKRHGIGYPYSSDDNDNSTTTRS</sequence>
<dbReference type="PANTHER" id="PTHR31621">
    <property type="entry name" value="PROTEIN DMP3"/>
    <property type="match status" value="1"/>
</dbReference>
<dbReference type="AlphaFoldDB" id="A0AAV5HIU8"/>
<evidence type="ECO:0000256" key="5">
    <source>
        <dbReference type="ARBA" id="ARBA00023136"/>
    </source>
</evidence>
<comment type="caution">
    <text evidence="7">The sequence shown here is derived from an EMBL/GenBank/DDBJ whole genome shotgun (WGS) entry which is preliminary data.</text>
</comment>
<evidence type="ECO:0000256" key="4">
    <source>
        <dbReference type="ARBA" id="ARBA00022989"/>
    </source>
</evidence>
<organism evidence="7 8">
    <name type="scientific">Rubroshorea leprosula</name>
    <dbReference type="NCBI Taxonomy" id="152421"/>
    <lineage>
        <taxon>Eukaryota</taxon>
        <taxon>Viridiplantae</taxon>
        <taxon>Streptophyta</taxon>
        <taxon>Embryophyta</taxon>
        <taxon>Tracheophyta</taxon>
        <taxon>Spermatophyta</taxon>
        <taxon>Magnoliopsida</taxon>
        <taxon>eudicotyledons</taxon>
        <taxon>Gunneridae</taxon>
        <taxon>Pentapetalae</taxon>
        <taxon>rosids</taxon>
        <taxon>malvids</taxon>
        <taxon>Malvales</taxon>
        <taxon>Dipterocarpaceae</taxon>
        <taxon>Rubroshorea</taxon>
    </lineage>
</organism>
<evidence type="ECO:0000313" key="8">
    <source>
        <dbReference type="Proteomes" id="UP001054252"/>
    </source>
</evidence>
<evidence type="ECO:0000256" key="3">
    <source>
        <dbReference type="ARBA" id="ARBA00022692"/>
    </source>
</evidence>
<feature type="transmembrane region" description="Helical" evidence="6">
    <location>
        <begin position="149"/>
        <end position="169"/>
    </location>
</feature>
<keyword evidence="5 6" id="KW-0472">Membrane</keyword>
<feature type="transmembrane region" description="Helical" evidence="6">
    <location>
        <begin position="51"/>
        <end position="73"/>
    </location>
</feature>
<dbReference type="EMBL" id="BPVZ01000001">
    <property type="protein sequence ID" value="GKU85604.1"/>
    <property type="molecule type" value="Genomic_DNA"/>
</dbReference>
<dbReference type="InterPro" id="IPR007770">
    <property type="entry name" value="DMP"/>
</dbReference>
<proteinExistence type="inferred from homology"/>
<protein>
    <recommendedName>
        <fullName evidence="9">DUF679 domain membrane protein 2</fullName>
    </recommendedName>
</protein>
<dbReference type="GO" id="GO:0005737">
    <property type="term" value="C:cytoplasm"/>
    <property type="evidence" value="ECO:0007669"/>
    <property type="project" value="UniProtKB-ARBA"/>
</dbReference>
<feature type="transmembrane region" description="Helical" evidence="6">
    <location>
        <begin position="115"/>
        <end position="137"/>
    </location>
</feature>
<dbReference type="PANTHER" id="PTHR31621:SF66">
    <property type="entry name" value="PROTEIN DMP2"/>
    <property type="match status" value="1"/>
</dbReference>
<feature type="transmembrane region" description="Helical" evidence="6">
    <location>
        <begin position="20"/>
        <end position="39"/>
    </location>
</feature>
<dbReference type="Pfam" id="PF05078">
    <property type="entry name" value="DUF679"/>
    <property type="match status" value="1"/>
</dbReference>
<evidence type="ECO:0000256" key="2">
    <source>
        <dbReference type="ARBA" id="ARBA00008707"/>
    </source>
</evidence>
<comment type="similarity">
    <text evidence="2">Belongs to the plant DMP1 protein family.</text>
</comment>
<evidence type="ECO:0000256" key="6">
    <source>
        <dbReference type="SAM" id="Phobius"/>
    </source>
</evidence>
<evidence type="ECO:0000256" key="1">
    <source>
        <dbReference type="ARBA" id="ARBA00004141"/>
    </source>
</evidence>
<reference evidence="7 8" key="1">
    <citation type="journal article" date="2021" name="Commun. Biol.">
        <title>The genome of Shorea leprosula (Dipterocarpaceae) highlights the ecological relevance of drought in aseasonal tropical rainforests.</title>
        <authorList>
            <person name="Ng K.K.S."/>
            <person name="Kobayashi M.J."/>
            <person name="Fawcett J.A."/>
            <person name="Hatakeyama M."/>
            <person name="Paape T."/>
            <person name="Ng C.H."/>
            <person name="Ang C.C."/>
            <person name="Tnah L.H."/>
            <person name="Lee C.T."/>
            <person name="Nishiyama T."/>
            <person name="Sese J."/>
            <person name="O'Brien M.J."/>
            <person name="Copetti D."/>
            <person name="Mohd Noor M.I."/>
            <person name="Ong R.C."/>
            <person name="Putra M."/>
            <person name="Sireger I.Z."/>
            <person name="Indrioko S."/>
            <person name="Kosugi Y."/>
            <person name="Izuno A."/>
            <person name="Isagi Y."/>
            <person name="Lee S.L."/>
            <person name="Shimizu K.K."/>
        </authorList>
    </citation>
    <scope>NUCLEOTIDE SEQUENCE [LARGE SCALE GENOMIC DNA]</scope>
    <source>
        <strain evidence="7">214</strain>
    </source>
</reference>
<gene>
    <name evidence="7" type="ORF">SLEP1_g249</name>
</gene>
<keyword evidence="8" id="KW-1185">Reference proteome</keyword>
<evidence type="ECO:0008006" key="9">
    <source>
        <dbReference type="Google" id="ProtNLM"/>
    </source>
</evidence>
<evidence type="ECO:0000313" key="7">
    <source>
        <dbReference type="EMBL" id="GKU85604.1"/>
    </source>
</evidence>
<name>A0AAV5HIU8_9ROSI</name>
<accession>A0AAV5HIU8</accession>
<keyword evidence="4 6" id="KW-1133">Transmembrane helix</keyword>
<dbReference type="GO" id="GO:0010256">
    <property type="term" value="P:endomembrane system organization"/>
    <property type="evidence" value="ECO:0007669"/>
    <property type="project" value="TreeGrafter"/>
</dbReference>
<dbReference type="GO" id="GO:0016020">
    <property type="term" value="C:membrane"/>
    <property type="evidence" value="ECO:0007669"/>
    <property type="project" value="UniProtKB-SubCell"/>
</dbReference>
<comment type="subcellular location">
    <subcellularLocation>
        <location evidence="1">Membrane</location>
        <topology evidence="1">Multi-pass membrane protein</topology>
    </subcellularLocation>
</comment>
<keyword evidence="3 6" id="KW-0812">Transmembrane</keyword>